<sequence>MAIFGESNNFATYFRMKSLTGKIARLILFAGITFGANAQSLDQAKKLYNEGHYEDAKPAFERLVTQSPNNSSYNLWYGVCCYETGDLDTAEKHLLVANKRKATESYRYLALLYTDTYRFDEAVPMWEDYIALIAKKNVDTEPYEALLEMTERMLRMRDNTELVQVIDSMVVDKEELLSTYFLHEDNGEIRPYDNVFPASGENASPVYVTPKGDRAYYGRKKNGTFALFTQSKLMDDWADEKPIFPNDSADNNYPFVLGDGRTLYFASKGNGSIGGYDLFITRYSIDGSRFLSPEQLSMPFNSLANDYMMVIDEAKGVGWFASDRNQPEGKVCLYLFVPDAARKRIPEGINAEKLRRSAALKSIKETWADGRNYTALITSAKTESTSREKKAEKEIEFIVNDRTVYFTWDEIRNADAKAFYEKAEGLKKQIGMLEDRLTDDYTAYTKGDENTRAQLKPVILKNEERLDELRKQVKEWEKKARNAENNTLKK</sequence>
<dbReference type="EMBL" id="FMMM01000048">
    <property type="protein sequence ID" value="SCQ20831.1"/>
    <property type="molecule type" value="Genomic_DNA"/>
</dbReference>
<evidence type="ECO:0000313" key="3">
    <source>
        <dbReference type="Proteomes" id="UP000182057"/>
    </source>
</evidence>
<dbReference type="SUPFAM" id="SSF48452">
    <property type="entry name" value="TPR-like"/>
    <property type="match status" value="1"/>
</dbReference>
<dbReference type="Gene3D" id="1.25.40.10">
    <property type="entry name" value="Tetratricopeptide repeat domain"/>
    <property type="match status" value="1"/>
</dbReference>
<dbReference type="Proteomes" id="UP000182057">
    <property type="component" value="Unassembled WGS sequence"/>
</dbReference>
<protein>
    <recommendedName>
        <fullName evidence="4">Tetratricopeptide repeat protein</fullName>
    </recommendedName>
</protein>
<keyword evidence="1" id="KW-0175">Coiled coil</keyword>
<dbReference type="AlphaFoldDB" id="A0A1D3UL37"/>
<reference evidence="2 3" key="1">
    <citation type="submission" date="2016-09" db="EMBL/GenBank/DDBJ databases">
        <authorList>
            <person name="Capua I."/>
            <person name="De Benedictis P."/>
            <person name="Joannis T."/>
            <person name="Lombin L.H."/>
            <person name="Cattoli G."/>
        </authorList>
    </citation>
    <scope>NUCLEOTIDE SEQUENCE [LARGE SCALE GENOMIC DNA]</scope>
    <source>
        <strain evidence="2 3">UB20</strain>
    </source>
</reference>
<evidence type="ECO:0008006" key="4">
    <source>
        <dbReference type="Google" id="ProtNLM"/>
    </source>
</evidence>
<proteinExistence type="predicted"/>
<feature type="coiled-coil region" evidence="1">
    <location>
        <begin position="459"/>
        <end position="486"/>
    </location>
</feature>
<dbReference type="Pfam" id="PF07676">
    <property type="entry name" value="PD40"/>
    <property type="match status" value="1"/>
</dbReference>
<dbReference type="InterPro" id="IPR011990">
    <property type="entry name" value="TPR-like_helical_dom_sf"/>
</dbReference>
<gene>
    <name evidence="2" type="ORF">TFUB20_01159</name>
</gene>
<organism evidence="2 3">
    <name type="scientific">Tannerella forsythia</name>
    <name type="common">Bacteroides forsythus</name>
    <dbReference type="NCBI Taxonomy" id="28112"/>
    <lineage>
        <taxon>Bacteria</taxon>
        <taxon>Pseudomonadati</taxon>
        <taxon>Bacteroidota</taxon>
        <taxon>Bacteroidia</taxon>
        <taxon>Bacteroidales</taxon>
        <taxon>Tannerellaceae</taxon>
        <taxon>Tannerella</taxon>
    </lineage>
</organism>
<dbReference type="InterPro" id="IPR011659">
    <property type="entry name" value="WD40"/>
</dbReference>
<evidence type="ECO:0000256" key="1">
    <source>
        <dbReference type="SAM" id="Coils"/>
    </source>
</evidence>
<dbReference type="Pfam" id="PF13432">
    <property type="entry name" value="TPR_16"/>
    <property type="match status" value="1"/>
</dbReference>
<dbReference type="OrthoDB" id="1110381at2"/>
<evidence type="ECO:0000313" key="2">
    <source>
        <dbReference type="EMBL" id="SCQ20831.1"/>
    </source>
</evidence>
<name>A0A1D3UL37_TANFO</name>
<accession>A0A1D3UL37</accession>